<dbReference type="InterPro" id="IPR036259">
    <property type="entry name" value="MFS_trans_sf"/>
</dbReference>
<evidence type="ECO:0000256" key="2">
    <source>
        <dbReference type="ARBA" id="ARBA00022692"/>
    </source>
</evidence>
<feature type="transmembrane region" description="Helical" evidence="6">
    <location>
        <begin position="494"/>
        <end position="520"/>
    </location>
</feature>
<evidence type="ECO:0008006" key="9">
    <source>
        <dbReference type="Google" id="ProtNLM"/>
    </source>
</evidence>
<dbReference type="InterPro" id="IPR011701">
    <property type="entry name" value="MFS"/>
</dbReference>
<feature type="transmembrane region" description="Helical" evidence="6">
    <location>
        <begin position="159"/>
        <end position="178"/>
    </location>
</feature>
<dbReference type="SUPFAM" id="SSF103473">
    <property type="entry name" value="MFS general substrate transporter"/>
    <property type="match status" value="1"/>
</dbReference>
<dbReference type="AlphaFoldDB" id="A0A1V6V9E1"/>
<feature type="region of interest" description="Disordered" evidence="5">
    <location>
        <begin position="287"/>
        <end position="329"/>
    </location>
</feature>
<feature type="transmembrane region" description="Helical" evidence="6">
    <location>
        <begin position="402"/>
        <end position="419"/>
    </location>
</feature>
<evidence type="ECO:0000256" key="5">
    <source>
        <dbReference type="SAM" id="MobiDB-lite"/>
    </source>
</evidence>
<protein>
    <recommendedName>
        <fullName evidence="9">Major facilitator superfamily (MFS) profile domain-containing protein</fullName>
    </recommendedName>
</protein>
<dbReference type="Pfam" id="PF07690">
    <property type="entry name" value="MFS_1"/>
    <property type="match status" value="1"/>
</dbReference>
<keyword evidence="8" id="KW-1185">Reference proteome</keyword>
<comment type="subcellular location">
    <subcellularLocation>
        <location evidence="1">Membrane</location>
        <topology evidence="1">Multi-pass membrane protein</topology>
    </subcellularLocation>
</comment>
<gene>
    <name evidence="7" type="ORF">PENCOP_c001G04587</name>
</gene>
<comment type="caution">
    <text evidence="7">The sequence shown here is derived from an EMBL/GenBank/DDBJ whole genome shotgun (WGS) entry which is preliminary data.</text>
</comment>
<feature type="transmembrane region" description="Helical" evidence="6">
    <location>
        <begin position="440"/>
        <end position="459"/>
    </location>
</feature>
<dbReference type="GO" id="GO:0016020">
    <property type="term" value="C:membrane"/>
    <property type="evidence" value="ECO:0007669"/>
    <property type="project" value="UniProtKB-SubCell"/>
</dbReference>
<dbReference type="EMBL" id="MDDG01000001">
    <property type="protein sequence ID" value="OQE47251.1"/>
    <property type="molecule type" value="Genomic_DNA"/>
</dbReference>
<feature type="transmembrane region" description="Helical" evidence="6">
    <location>
        <begin position="128"/>
        <end position="147"/>
    </location>
</feature>
<dbReference type="Proteomes" id="UP000191500">
    <property type="component" value="Unassembled WGS sequence"/>
</dbReference>
<dbReference type="PANTHER" id="PTHR23507:SF31">
    <property type="entry name" value="TRANSPORTER, PUTATIVE (AFU_ORTHOLOGUE AFUA_2G14230)-RELATED"/>
    <property type="match status" value="1"/>
</dbReference>
<proteinExistence type="predicted"/>
<keyword evidence="4 6" id="KW-0472">Membrane</keyword>
<feature type="compositionally biased region" description="Basic and acidic residues" evidence="5">
    <location>
        <begin position="296"/>
        <end position="324"/>
    </location>
</feature>
<organism evidence="7 8">
    <name type="scientific">Penicillium coprophilum</name>
    <dbReference type="NCBI Taxonomy" id="36646"/>
    <lineage>
        <taxon>Eukaryota</taxon>
        <taxon>Fungi</taxon>
        <taxon>Dikarya</taxon>
        <taxon>Ascomycota</taxon>
        <taxon>Pezizomycotina</taxon>
        <taxon>Eurotiomycetes</taxon>
        <taxon>Eurotiomycetidae</taxon>
        <taxon>Eurotiales</taxon>
        <taxon>Aspergillaceae</taxon>
        <taxon>Penicillium</taxon>
    </lineage>
</organism>
<accession>A0A1V6V9E1</accession>
<feature type="transmembrane region" description="Helical" evidence="6">
    <location>
        <begin position="250"/>
        <end position="270"/>
    </location>
</feature>
<feature type="transmembrane region" description="Helical" evidence="6">
    <location>
        <begin position="190"/>
        <end position="210"/>
    </location>
</feature>
<feature type="transmembrane region" description="Helical" evidence="6">
    <location>
        <begin position="59"/>
        <end position="77"/>
    </location>
</feature>
<evidence type="ECO:0000256" key="1">
    <source>
        <dbReference type="ARBA" id="ARBA00004141"/>
    </source>
</evidence>
<keyword evidence="3 6" id="KW-1133">Transmembrane helix</keyword>
<evidence type="ECO:0000256" key="6">
    <source>
        <dbReference type="SAM" id="Phobius"/>
    </source>
</evidence>
<evidence type="ECO:0000256" key="3">
    <source>
        <dbReference type="ARBA" id="ARBA00022989"/>
    </source>
</evidence>
<feature type="transmembrane region" description="Helical" evidence="6">
    <location>
        <begin position="526"/>
        <end position="549"/>
    </location>
</feature>
<name>A0A1V6V9E1_9EURO</name>
<dbReference type="GO" id="GO:0022857">
    <property type="term" value="F:transmembrane transporter activity"/>
    <property type="evidence" value="ECO:0007669"/>
    <property type="project" value="InterPro"/>
</dbReference>
<evidence type="ECO:0000313" key="7">
    <source>
        <dbReference type="EMBL" id="OQE47251.1"/>
    </source>
</evidence>
<reference evidence="8" key="1">
    <citation type="journal article" date="2017" name="Nat. Microbiol.">
        <title>Global analysis of biosynthetic gene clusters reveals vast potential of secondary metabolite production in Penicillium species.</title>
        <authorList>
            <person name="Nielsen J.C."/>
            <person name="Grijseels S."/>
            <person name="Prigent S."/>
            <person name="Ji B."/>
            <person name="Dainat J."/>
            <person name="Nielsen K.F."/>
            <person name="Frisvad J.C."/>
            <person name="Workman M."/>
            <person name="Nielsen J."/>
        </authorList>
    </citation>
    <scope>NUCLEOTIDE SEQUENCE [LARGE SCALE GENOMIC DNA]</scope>
    <source>
        <strain evidence="8">IBT 31321</strain>
    </source>
</reference>
<evidence type="ECO:0000256" key="4">
    <source>
        <dbReference type="ARBA" id="ARBA00023136"/>
    </source>
</evidence>
<feature type="transmembrane region" description="Helical" evidence="6">
    <location>
        <begin position="222"/>
        <end position="244"/>
    </location>
</feature>
<feature type="region of interest" description="Disordered" evidence="5">
    <location>
        <begin position="1"/>
        <end position="38"/>
    </location>
</feature>
<evidence type="ECO:0000313" key="8">
    <source>
        <dbReference type="Proteomes" id="UP000191500"/>
    </source>
</evidence>
<feature type="compositionally biased region" description="Basic and acidic residues" evidence="5">
    <location>
        <begin position="1"/>
        <end position="17"/>
    </location>
</feature>
<keyword evidence="2 6" id="KW-0812">Transmembrane</keyword>
<dbReference type="PANTHER" id="PTHR23507">
    <property type="entry name" value="ZGC:174356"/>
    <property type="match status" value="1"/>
</dbReference>
<sequence length="572" mass="63050">MASIRHESLDREDREDAPFLDSPDLSHPGPAHRHVHSKPSIGSLPVTANASASAISFRLKATLFAMVLAVEIGFAFLEGPMVRIMESIACRQYFLGVDPTKIGVDGQVPEAMCKIGEVQAELAAVKGYHMFFDGSLSALLAIPYGLLADRRGRKSTLALSIPGFGLNALLTLVILWFSDVFPLRALWFTALTWVFGGGPVVSFAIIWTMMADVTSEAERAGIFFQFAIVSMGADFASSAFSSYLMTLNPWIPLVIGFGIVIAGMMLILVLPETKHALPPRKAEPANVELSDLTDGTEPKRSLHNLNEPEPHRTEPDMNGDHENEPPSWSIPSYSHQSILAKFRANYRFYLRPYRFILNRKPVLLLLSAFLVYRLSRGSSWFLTQYISTRYSWTLAQSNFLVSARPTVSIPLFLFGLPFLKSRVLNPRLSSTEKDLWLARRSIFCLTIGTLGIGLSPSIATLIPSMIIQTSGSGFVFLARSIITTLVERDETARLFTAIEIIQSLGNVVASLSITTVFQIGLRLGGVWIGLAWMMTSTLFCLVGIAIWTFKLPPSPPTPDFVVDDDDDGDNRA</sequence>
<dbReference type="Gene3D" id="1.20.1250.20">
    <property type="entry name" value="MFS general substrate transporter like domains"/>
    <property type="match status" value="1"/>
</dbReference>